<comment type="caution">
    <text evidence="5">The sequence shown here is derived from an EMBL/GenBank/DDBJ whole genome shotgun (WGS) entry which is preliminary data.</text>
</comment>
<dbReference type="PROSITE" id="PS00211">
    <property type="entry name" value="ABC_TRANSPORTER_1"/>
    <property type="match status" value="1"/>
</dbReference>
<dbReference type="PANTHER" id="PTHR43204:SF1">
    <property type="entry name" value="ABC TRANSPORTER I FAMILY MEMBER 6, CHLOROPLASTIC"/>
    <property type="match status" value="1"/>
</dbReference>
<evidence type="ECO:0000313" key="5">
    <source>
        <dbReference type="EMBL" id="RJR27103.1"/>
    </source>
</evidence>
<accession>A0A3A4ZCZ4</accession>
<reference evidence="5 6" key="1">
    <citation type="journal article" date="2017" name="ISME J.">
        <title>Energy and carbon metabolisms in a deep terrestrial subsurface fluid microbial community.</title>
        <authorList>
            <person name="Momper L."/>
            <person name="Jungbluth S.P."/>
            <person name="Lee M.D."/>
            <person name="Amend J.P."/>
        </authorList>
    </citation>
    <scope>NUCLEOTIDE SEQUENCE [LARGE SCALE GENOMIC DNA]</scope>
    <source>
        <strain evidence="5">SURF_46</strain>
    </source>
</reference>
<evidence type="ECO:0000313" key="6">
    <source>
        <dbReference type="Proteomes" id="UP000265540"/>
    </source>
</evidence>
<dbReference type="GO" id="GO:0016887">
    <property type="term" value="F:ATP hydrolysis activity"/>
    <property type="evidence" value="ECO:0007669"/>
    <property type="project" value="InterPro"/>
</dbReference>
<evidence type="ECO:0000256" key="2">
    <source>
        <dbReference type="ARBA" id="ARBA00022741"/>
    </source>
</evidence>
<dbReference type="SMART" id="SM00382">
    <property type="entry name" value="AAA"/>
    <property type="match status" value="1"/>
</dbReference>
<organism evidence="5 6">
    <name type="scientific">candidate division WWE3 bacterium</name>
    <dbReference type="NCBI Taxonomy" id="2053526"/>
    <lineage>
        <taxon>Bacteria</taxon>
        <taxon>Katanobacteria</taxon>
    </lineage>
</organism>
<comment type="similarity">
    <text evidence="1">Belongs to the ABC transporter superfamily. Ycf16 family.</text>
</comment>
<evidence type="ECO:0000259" key="4">
    <source>
        <dbReference type="PROSITE" id="PS50893"/>
    </source>
</evidence>
<protein>
    <submittedName>
        <fullName evidence="5">Fe-S cluster assembly ATPase SufC</fullName>
    </submittedName>
</protein>
<keyword evidence="3" id="KW-0067">ATP-binding</keyword>
<feature type="domain" description="ABC transporter" evidence="4">
    <location>
        <begin position="2"/>
        <end position="241"/>
    </location>
</feature>
<dbReference type="InterPro" id="IPR003593">
    <property type="entry name" value="AAA+_ATPase"/>
</dbReference>
<dbReference type="InterPro" id="IPR010230">
    <property type="entry name" value="FeS-cluster_ATPase_SufC"/>
</dbReference>
<name>A0A3A4ZCZ4_UNCKA</name>
<evidence type="ECO:0000256" key="1">
    <source>
        <dbReference type="ARBA" id="ARBA00006216"/>
    </source>
</evidence>
<dbReference type="InterPro" id="IPR027417">
    <property type="entry name" value="P-loop_NTPase"/>
</dbReference>
<evidence type="ECO:0000256" key="3">
    <source>
        <dbReference type="ARBA" id="ARBA00022840"/>
    </source>
</evidence>
<dbReference type="InterPro" id="IPR003439">
    <property type="entry name" value="ABC_transporter-like_ATP-bd"/>
</dbReference>
<dbReference type="AlphaFoldDB" id="A0A3A4ZCZ4"/>
<dbReference type="PROSITE" id="PS50893">
    <property type="entry name" value="ABC_TRANSPORTER_2"/>
    <property type="match status" value="1"/>
</dbReference>
<dbReference type="Pfam" id="PF00005">
    <property type="entry name" value="ABC_tran"/>
    <property type="match status" value="1"/>
</dbReference>
<dbReference type="SUPFAM" id="SSF52540">
    <property type="entry name" value="P-loop containing nucleoside triphosphate hydrolases"/>
    <property type="match status" value="1"/>
</dbReference>
<dbReference type="CDD" id="cd03217">
    <property type="entry name" value="ABC_FeS_Assembly"/>
    <property type="match status" value="1"/>
</dbReference>
<dbReference type="GO" id="GO:0005524">
    <property type="term" value="F:ATP binding"/>
    <property type="evidence" value="ECO:0007669"/>
    <property type="project" value="UniProtKB-KW"/>
</dbReference>
<dbReference type="PANTHER" id="PTHR43204">
    <property type="entry name" value="ABC TRANSPORTER I FAMILY MEMBER 6, CHLOROPLASTIC"/>
    <property type="match status" value="1"/>
</dbReference>
<dbReference type="NCBIfam" id="TIGR01978">
    <property type="entry name" value="sufC"/>
    <property type="match status" value="1"/>
</dbReference>
<gene>
    <name evidence="5" type="primary">sufC</name>
    <name evidence="5" type="ORF">C4561_02970</name>
</gene>
<dbReference type="Proteomes" id="UP000265540">
    <property type="component" value="Unassembled WGS sequence"/>
</dbReference>
<dbReference type="Gene3D" id="3.40.50.300">
    <property type="entry name" value="P-loop containing nucleotide triphosphate hydrolases"/>
    <property type="match status" value="1"/>
</dbReference>
<sequence length="242" mass="26700">MLAIKNLHSSIGGSEILKGVNLDVLEGKVHALMGQNGSGKSTLAQTIMGHPSFEVTAGDIELNGTSILDMEPTERARAGIFLSFQYPSEVGGVNIASYLRLIYNKSHDAHLSPVKFREILKEKMEILRMKEDFLSRYLNDGFSGGEKKRMEMLQMLVLEPKLVILDEVDSGLDIDAVKIVSAAVQHLHEATRASILIITHYSRILKYIEPDFVHIMKDGLIAKTGGAELANELEEKGYAHIA</sequence>
<proteinExistence type="inferred from homology"/>
<dbReference type="EMBL" id="QZJF01000016">
    <property type="protein sequence ID" value="RJR27103.1"/>
    <property type="molecule type" value="Genomic_DNA"/>
</dbReference>
<dbReference type="InterPro" id="IPR017871">
    <property type="entry name" value="ABC_transporter-like_CS"/>
</dbReference>
<keyword evidence="2" id="KW-0547">Nucleotide-binding</keyword>